<dbReference type="CDD" id="cd00383">
    <property type="entry name" value="trans_reg_C"/>
    <property type="match status" value="1"/>
</dbReference>
<gene>
    <name evidence="6" type="ORF">JY572_16320</name>
</gene>
<dbReference type="Pfam" id="PF00072">
    <property type="entry name" value="Response_reg"/>
    <property type="match status" value="1"/>
</dbReference>
<dbReference type="InterPro" id="IPR001867">
    <property type="entry name" value="OmpR/PhoB-type_DNA-bd"/>
</dbReference>
<dbReference type="InterPro" id="IPR039420">
    <property type="entry name" value="WalR-like"/>
</dbReference>
<keyword evidence="7" id="KW-1185">Reference proteome</keyword>
<dbReference type="SMART" id="SM00448">
    <property type="entry name" value="REC"/>
    <property type="match status" value="1"/>
</dbReference>
<dbReference type="Gene3D" id="1.10.10.10">
    <property type="entry name" value="Winged helix-like DNA-binding domain superfamily/Winged helix DNA-binding domain"/>
    <property type="match status" value="1"/>
</dbReference>
<name>A0ABX7NFC3_9BACT</name>
<dbReference type="InterPro" id="IPR001789">
    <property type="entry name" value="Sig_transdc_resp-reg_receiver"/>
</dbReference>
<organism evidence="6 7">
    <name type="scientific">Myxococcus landrumensis</name>
    <dbReference type="NCBI Taxonomy" id="2813577"/>
    <lineage>
        <taxon>Bacteria</taxon>
        <taxon>Pseudomonadati</taxon>
        <taxon>Myxococcota</taxon>
        <taxon>Myxococcia</taxon>
        <taxon>Myxococcales</taxon>
        <taxon>Cystobacterineae</taxon>
        <taxon>Myxococcaceae</taxon>
        <taxon>Myxococcus</taxon>
    </lineage>
</organism>
<feature type="DNA-binding region" description="OmpR/PhoB-type" evidence="3">
    <location>
        <begin position="130"/>
        <end position="232"/>
    </location>
</feature>
<dbReference type="InterPro" id="IPR036388">
    <property type="entry name" value="WH-like_DNA-bd_sf"/>
</dbReference>
<sequence length="233" mass="26145">MASVPYILLVEDDERLARLVSSFLEGQGFRVRTVANGPDALASLQHEAPDCLVLDILLPGMDGIEVCRRARASYSGWILMLTALDEDIHEVVALDTGADDYVTKPVRPQVLLSRLRALFRRTARDTRKSTQDARWLPSVGLRIDGVLRTVSLAESPVHLTDAEFDLLWLLANRAPEVLSRDDLLSALRGIEHDGLDRSIDMRISKLRRKLGDEQPPHRIIKTVRGRGYFCTPE</sequence>
<feature type="domain" description="Response regulatory" evidence="4">
    <location>
        <begin position="6"/>
        <end position="119"/>
    </location>
</feature>
<proteinExistence type="predicted"/>
<dbReference type="RefSeq" id="WP_206719124.1">
    <property type="nucleotide sequence ID" value="NZ_CP071091.1"/>
</dbReference>
<evidence type="ECO:0000256" key="2">
    <source>
        <dbReference type="PROSITE-ProRule" id="PRU00169"/>
    </source>
</evidence>
<reference evidence="6 7" key="1">
    <citation type="submission" date="2021-02" db="EMBL/GenBank/DDBJ databases">
        <title>De Novo genome assembly of isolated myxobacteria.</title>
        <authorList>
            <person name="Stevens D.C."/>
        </authorList>
    </citation>
    <scope>NUCLEOTIDE SEQUENCE [LARGE SCALE GENOMIC DNA]</scope>
    <source>
        <strain evidence="6 7">SCHIC003</strain>
    </source>
</reference>
<dbReference type="SMART" id="SM00862">
    <property type="entry name" value="Trans_reg_C"/>
    <property type="match status" value="1"/>
</dbReference>
<dbReference type="Proteomes" id="UP000663090">
    <property type="component" value="Chromosome"/>
</dbReference>
<feature type="modified residue" description="4-aspartylphosphate" evidence="2">
    <location>
        <position position="55"/>
    </location>
</feature>
<evidence type="ECO:0000313" key="6">
    <source>
        <dbReference type="EMBL" id="QSQ17505.1"/>
    </source>
</evidence>
<accession>A0ABX7NFC3</accession>
<dbReference type="EMBL" id="CP071091">
    <property type="protein sequence ID" value="QSQ17505.1"/>
    <property type="molecule type" value="Genomic_DNA"/>
</dbReference>
<dbReference type="InterPro" id="IPR016032">
    <property type="entry name" value="Sig_transdc_resp-reg_C-effctor"/>
</dbReference>
<dbReference type="PROSITE" id="PS51755">
    <property type="entry name" value="OMPR_PHOB"/>
    <property type="match status" value="1"/>
</dbReference>
<dbReference type="Pfam" id="PF00486">
    <property type="entry name" value="Trans_reg_C"/>
    <property type="match status" value="1"/>
</dbReference>
<keyword evidence="2" id="KW-0597">Phosphoprotein</keyword>
<evidence type="ECO:0000256" key="3">
    <source>
        <dbReference type="PROSITE-ProRule" id="PRU01091"/>
    </source>
</evidence>
<dbReference type="Gene3D" id="3.40.50.2300">
    <property type="match status" value="1"/>
</dbReference>
<dbReference type="PROSITE" id="PS50110">
    <property type="entry name" value="RESPONSE_REGULATORY"/>
    <property type="match status" value="1"/>
</dbReference>
<dbReference type="PANTHER" id="PTHR48111:SF47">
    <property type="entry name" value="TRANSCRIPTIONAL REGULATORY PROTEIN RSTA"/>
    <property type="match status" value="1"/>
</dbReference>
<evidence type="ECO:0000313" key="7">
    <source>
        <dbReference type="Proteomes" id="UP000663090"/>
    </source>
</evidence>
<evidence type="ECO:0000259" key="5">
    <source>
        <dbReference type="PROSITE" id="PS51755"/>
    </source>
</evidence>
<dbReference type="InterPro" id="IPR011006">
    <property type="entry name" value="CheY-like_superfamily"/>
</dbReference>
<dbReference type="PANTHER" id="PTHR48111">
    <property type="entry name" value="REGULATOR OF RPOS"/>
    <property type="match status" value="1"/>
</dbReference>
<protein>
    <submittedName>
        <fullName evidence="6">Response regulator transcription factor</fullName>
    </submittedName>
</protein>
<feature type="domain" description="OmpR/PhoB-type" evidence="5">
    <location>
        <begin position="130"/>
        <end position="232"/>
    </location>
</feature>
<keyword evidence="1 3" id="KW-0238">DNA-binding</keyword>
<dbReference type="SUPFAM" id="SSF52172">
    <property type="entry name" value="CheY-like"/>
    <property type="match status" value="1"/>
</dbReference>
<dbReference type="SUPFAM" id="SSF46894">
    <property type="entry name" value="C-terminal effector domain of the bipartite response regulators"/>
    <property type="match status" value="1"/>
</dbReference>
<evidence type="ECO:0000259" key="4">
    <source>
        <dbReference type="PROSITE" id="PS50110"/>
    </source>
</evidence>
<dbReference type="Gene3D" id="6.10.250.690">
    <property type="match status" value="1"/>
</dbReference>
<evidence type="ECO:0000256" key="1">
    <source>
        <dbReference type="ARBA" id="ARBA00023125"/>
    </source>
</evidence>